<keyword evidence="4 6" id="KW-0267">Excision nuclease</keyword>
<evidence type="ECO:0000259" key="9">
    <source>
        <dbReference type="PROSITE" id="PS50165"/>
    </source>
</evidence>
<accession>A0A1E3G3U3</accession>
<dbReference type="Gene3D" id="3.40.1440.10">
    <property type="entry name" value="GIY-YIG endonuclease"/>
    <property type="match status" value="1"/>
</dbReference>
<dbReference type="Gene3D" id="1.10.150.20">
    <property type="entry name" value="5' to 3' exonuclease, C-terminal subdomain"/>
    <property type="match status" value="1"/>
</dbReference>
<dbReference type="GO" id="GO:0006289">
    <property type="term" value="P:nucleotide-excision repair"/>
    <property type="evidence" value="ECO:0007669"/>
    <property type="project" value="UniProtKB-UniRule"/>
</dbReference>
<dbReference type="STRING" id="1008305.A4H02_03160"/>
<name>A0A1E3G3U3_9BACT</name>
<dbReference type="Pfam" id="PF01541">
    <property type="entry name" value="GIY-YIG"/>
    <property type="match status" value="1"/>
</dbReference>
<proteinExistence type="inferred from homology"/>
<dbReference type="InterPro" id="IPR000305">
    <property type="entry name" value="GIY-YIG_endonuc"/>
</dbReference>
<dbReference type="AlphaFoldDB" id="A0A1E3G3U3"/>
<evidence type="ECO:0000256" key="4">
    <source>
        <dbReference type="ARBA" id="ARBA00022881"/>
    </source>
</evidence>
<dbReference type="FunFam" id="3.40.1440.10:FF:000001">
    <property type="entry name" value="UvrABC system protein C"/>
    <property type="match status" value="1"/>
</dbReference>
<dbReference type="SUPFAM" id="SSF47781">
    <property type="entry name" value="RuvA domain 2-like"/>
    <property type="match status" value="1"/>
</dbReference>
<dbReference type="InterPro" id="IPR004791">
    <property type="entry name" value="UvrC"/>
</dbReference>
<feature type="domain" description="GIY-YIG" evidence="8">
    <location>
        <begin position="12"/>
        <end position="87"/>
    </location>
</feature>
<reference evidence="11" key="1">
    <citation type="submission" date="2016-04" db="EMBL/GenBank/DDBJ databases">
        <title>The genome sequence project of a novel Fervidobacterium isolate from a hot spring in Thailand.</title>
        <authorList>
            <person name="Gonzalez J.M."/>
            <person name="Cuecas A."/>
            <person name="Kanoksilapatham W."/>
        </authorList>
    </citation>
    <scope>NUCLEOTIDE SEQUENCE [LARGE SCALE GENOMIC DNA]</scope>
    <source>
        <strain evidence="11">FC2004</strain>
    </source>
</reference>
<evidence type="ECO:0000256" key="6">
    <source>
        <dbReference type="HAMAP-Rule" id="MF_00203"/>
    </source>
</evidence>
<dbReference type="PROSITE" id="PS50165">
    <property type="entry name" value="UVRC"/>
    <property type="match status" value="1"/>
</dbReference>
<dbReference type="InterPro" id="IPR035901">
    <property type="entry name" value="GIY-YIG_endonuc_sf"/>
</dbReference>
<dbReference type="RefSeq" id="WP_069292717.1">
    <property type="nucleotide sequence ID" value="NZ_CP140110.1"/>
</dbReference>
<dbReference type="GO" id="GO:0005737">
    <property type="term" value="C:cytoplasm"/>
    <property type="evidence" value="ECO:0007669"/>
    <property type="project" value="UniProtKB-SubCell"/>
</dbReference>
<dbReference type="InterPro" id="IPR038476">
    <property type="entry name" value="UvrC_RNase_H_dom_sf"/>
</dbReference>
<dbReference type="Pfam" id="PF02151">
    <property type="entry name" value="UVR"/>
    <property type="match status" value="1"/>
</dbReference>
<dbReference type="InterPro" id="IPR036876">
    <property type="entry name" value="UVR_dom_sf"/>
</dbReference>
<feature type="domain" description="UVR" evidence="7">
    <location>
        <begin position="197"/>
        <end position="232"/>
    </location>
</feature>
<evidence type="ECO:0000256" key="5">
    <source>
        <dbReference type="ARBA" id="ARBA00023204"/>
    </source>
</evidence>
<evidence type="ECO:0000313" key="10">
    <source>
        <dbReference type="EMBL" id="ODN30879.1"/>
    </source>
</evidence>
<dbReference type="InterPro" id="IPR047296">
    <property type="entry name" value="GIY-YIG_UvrC_Cho"/>
</dbReference>
<dbReference type="Gene3D" id="3.30.420.340">
    <property type="entry name" value="UvrC, RNAse H endonuclease domain"/>
    <property type="match status" value="1"/>
</dbReference>
<comment type="subcellular location">
    <subcellularLocation>
        <location evidence="6">Cytoplasm</location>
    </subcellularLocation>
</comment>
<keyword evidence="1 6" id="KW-0963">Cytoplasm</keyword>
<dbReference type="Proteomes" id="UP000094570">
    <property type="component" value="Unassembled WGS sequence"/>
</dbReference>
<dbReference type="PANTHER" id="PTHR30562">
    <property type="entry name" value="UVRC/OXIDOREDUCTASE"/>
    <property type="match status" value="1"/>
</dbReference>
<sequence>MLEPRVLESVPNKPGVYIFKHAGVPIYIGKAKSLKKRLTSHFKAVDGKSKLIVSEADDLEIIILANEKEALILEAQLIFEHKPKYNALLKDTQVYPYIKVSDEPVPRVEIVRSRKGTGEFYGPFTNVQFTRRLFEVLRKIFKFRTCKKDLSIPRNRLKPCMDFHLGLCGGICVGEETEDEYFSRLEKMREVLKGNFHFVVDYVKGKMEQHAKLLDFENAAKYRDLLLNFNKLMESQGVVLPHNYNLDVIVGKLDVFLVFRIRSGFLVSKLVYEFDGELEEFIERYYAEYRSDIPERIIVEKKRGLGTVARVLGLKIEEPSDEWERQLLDKAIDNLNYETGLILSNKNVLRQMKELLGLKRVPNRIEGIDISHLAGKFTTASLVVFENGEVKKDEYRRYKLGNILNDYESIRTVVKRRYAKHDVPDLLFVDGGVGQVKAALQGLREIGKETDVVGIAKEEETIVTPSGSLKLPLDHPVLRLLVKLRDETHRVANTFTGKLSITDKLKSFLDEVEGIGPKRKRLILENFPSLEALKRAPKEDLERLLGKRTAQRLLEKLNESFHSQAKDNELDN</sequence>
<comment type="caution">
    <text evidence="10">The sequence shown here is derived from an EMBL/GenBank/DDBJ whole genome shotgun (WGS) entry which is preliminary data.</text>
</comment>
<evidence type="ECO:0000313" key="11">
    <source>
        <dbReference type="Proteomes" id="UP000094570"/>
    </source>
</evidence>
<dbReference type="OrthoDB" id="9804933at2"/>
<evidence type="ECO:0000256" key="1">
    <source>
        <dbReference type="ARBA" id="ARBA00022490"/>
    </source>
</evidence>
<dbReference type="SUPFAM" id="SSF46600">
    <property type="entry name" value="C-terminal UvrC-binding domain of UvrB"/>
    <property type="match status" value="1"/>
</dbReference>
<dbReference type="SUPFAM" id="SSF82771">
    <property type="entry name" value="GIY-YIG endonuclease"/>
    <property type="match status" value="1"/>
</dbReference>
<evidence type="ECO:0000256" key="2">
    <source>
        <dbReference type="ARBA" id="ARBA00022763"/>
    </source>
</evidence>
<dbReference type="SMART" id="SM00465">
    <property type="entry name" value="GIYc"/>
    <property type="match status" value="1"/>
</dbReference>
<feature type="domain" description="UvrC family homology region profile" evidence="9">
    <location>
        <begin position="273"/>
        <end position="441"/>
    </location>
</feature>
<evidence type="ECO:0000259" key="8">
    <source>
        <dbReference type="PROSITE" id="PS50164"/>
    </source>
</evidence>
<comment type="subunit">
    <text evidence="6">Interacts with UvrB in an incision complex.</text>
</comment>
<dbReference type="PROSITE" id="PS50151">
    <property type="entry name" value="UVR"/>
    <property type="match status" value="1"/>
</dbReference>
<keyword evidence="3 6" id="KW-0228">DNA excision</keyword>
<keyword evidence="2 6" id="KW-0227">DNA damage</keyword>
<dbReference type="InterPro" id="IPR001943">
    <property type="entry name" value="UVR_dom"/>
</dbReference>
<dbReference type="NCBIfam" id="TIGR00194">
    <property type="entry name" value="uvrC"/>
    <property type="match status" value="1"/>
</dbReference>
<organism evidence="10 11">
    <name type="scientific">Fervidobacterium thailandense</name>
    <dbReference type="NCBI Taxonomy" id="1008305"/>
    <lineage>
        <taxon>Bacteria</taxon>
        <taxon>Thermotogati</taxon>
        <taxon>Thermotogota</taxon>
        <taxon>Thermotogae</taxon>
        <taxon>Thermotogales</taxon>
        <taxon>Fervidobacteriaceae</taxon>
        <taxon>Fervidobacterium</taxon>
    </lineage>
</organism>
<evidence type="ECO:0000259" key="7">
    <source>
        <dbReference type="PROSITE" id="PS50151"/>
    </source>
</evidence>
<dbReference type="PROSITE" id="PS50164">
    <property type="entry name" value="GIY_YIG"/>
    <property type="match status" value="1"/>
</dbReference>
<dbReference type="GO" id="GO:0009380">
    <property type="term" value="C:excinuclease repair complex"/>
    <property type="evidence" value="ECO:0007669"/>
    <property type="project" value="InterPro"/>
</dbReference>
<gene>
    <name evidence="6" type="primary">uvrC</name>
    <name evidence="10" type="ORF">A4H02_03160</name>
</gene>
<dbReference type="Gene3D" id="4.10.860.10">
    <property type="entry name" value="UVR domain"/>
    <property type="match status" value="1"/>
</dbReference>
<dbReference type="GO" id="GO:0003677">
    <property type="term" value="F:DNA binding"/>
    <property type="evidence" value="ECO:0007669"/>
    <property type="project" value="UniProtKB-UniRule"/>
</dbReference>
<dbReference type="GO" id="GO:0009432">
    <property type="term" value="P:SOS response"/>
    <property type="evidence" value="ECO:0007669"/>
    <property type="project" value="UniProtKB-UniRule"/>
</dbReference>
<dbReference type="InterPro" id="IPR010994">
    <property type="entry name" value="RuvA_2-like"/>
</dbReference>
<dbReference type="HAMAP" id="MF_00203">
    <property type="entry name" value="UvrC"/>
    <property type="match status" value="1"/>
</dbReference>
<evidence type="ECO:0000256" key="3">
    <source>
        <dbReference type="ARBA" id="ARBA00022769"/>
    </source>
</evidence>
<comment type="function">
    <text evidence="6">The UvrABC repair system catalyzes the recognition and processing of DNA lesions. UvrC both incises the 5' and 3' sides of the lesion. The N-terminal half is responsible for the 3' incision and the C-terminal half is responsible for the 5' incision.</text>
</comment>
<dbReference type="PANTHER" id="PTHR30562:SF1">
    <property type="entry name" value="UVRABC SYSTEM PROTEIN C"/>
    <property type="match status" value="1"/>
</dbReference>
<dbReference type="CDD" id="cd10434">
    <property type="entry name" value="GIY-YIG_UvrC_Cho"/>
    <property type="match status" value="1"/>
</dbReference>
<dbReference type="InterPro" id="IPR001162">
    <property type="entry name" value="UvrC_RNase_H_dom"/>
</dbReference>
<dbReference type="Pfam" id="PF14520">
    <property type="entry name" value="HHH_5"/>
    <property type="match status" value="1"/>
</dbReference>
<dbReference type="GO" id="GO:0009381">
    <property type="term" value="F:excinuclease ABC activity"/>
    <property type="evidence" value="ECO:0007669"/>
    <property type="project" value="UniProtKB-UniRule"/>
</dbReference>
<keyword evidence="5 6" id="KW-0234">DNA repair</keyword>
<keyword evidence="6" id="KW-0742">SOS response</keyword>
<comment type="similarity">
    <text evidence="6">Belongs to the UvrC family.</text>
</comment>
<protein>
    <recommendedName>
        <fullName evidence="6">UvrABC system protein C</fullName>
        <shortName evidence="6">Protein UvrC</shortName>
    </recommendedName>
    <alternativeName>
        <fullName evidence="6">Excinuclease ABC subunit C</fullName>
    </alternativeName>
</protein>
<dbReference type="InterPro" id="IPR050066">
    <property type="entry name" value="UvrABC_protein_C"/>
</dbReference>
<dbReference type="Pfam" id="PF08459">
    <property type="entry name" value="UvrC_RNaseH_dom"/>
    <property type="match status" value="1"/>
</dbReference>
<keyword evidence="11" id="KW-1185">Reference proteome</keyword>
<dbReference type="EMBL" id="LWAF01000003">
    <property type="protein sequence ID" value="ODN30879.1"/>
    <property type="molecule type" value="Genomic_DNA"/>
</dbReference>